<protein>
    <recommendedName>
        <fullName evidence="5">Hydrogenase maturation factor HypA</fullName>
    </recommendedName>
</protein>
<reference evidence="6 7" key="1">
    <citation type="journal article" date="2020" name="Microorganisms">
        <title>Simultaneous Genome Sequencing of Prosthecochloris ethylica and Desulfuromonas acetoxidans within a Syntrophic Mixture Reveals Unique Pili and Protein Interactions.</title>
        <authorList>
            <person name="Kyndt J.A."/>
            <person name="Van Beeumen J.J."/>
            <person name="Meyer T.E."/>
        </authorList>
    </citation>
    <scope>NUCLEOTIDE SEQUENCE [LARGE SCALE GENOMIC DNA]</scope>
    <source>
        <strain evidence="6 7">N3</strain>
    </source>
</reference>
<proteinExistence type="inferred from homology"/>
<sequence>MHEMSIALSIVDAVSARAREEGSTKVTGVEIVVGQLSGVEIPSLEFCFDAATRNTPLEGAKLDIVRVASEGECEQCGKRFGVDFHYAKCESCGSFRVRIVAGTELSIRSMTLE</sequence>
<evidence type="ECO:0000256" key="2">
    <source>
        <dbReference type="ARBA" id="ARBA00022596"/>
    </source>
</evidence>
<dbReference type="Proteomes" id="UP000619838">
    <property type="component" value="Unassembled WGS sequence"/>
</dbReference>
<feature type="binding site" evidence="5">
    <location>
        <position position="2"/>
    </location>
    <ligand>
        <name>Ni(2+)</name>
        <dbReference type="ChEBI" id="CHEBI:49786"/>
    </ligand>
</feature>
<dbReference type="InterPro" id="IPR020538">
    <property type="entry name" value="Hydgase_Ni_incorp_HypA/HybF_CS"/>
</dbReference>
<comment type="caution">
    <text evidence="6">The sequence shown here is derived from an EMBL/GenBank/DDBJ whole genome shotgun (WGS) entry which is preliminary data.</text>
</comment>
<keyword evidence="7" id="KW-1185">Reference proteome</keyword>
<gene>
    <name evidence="5 6" type="primary">hypA</name>
    <name evidence="6" type="ORF">INT08_08720</name>
</gene>
<dbReference type="RefSeq" id="WP_114608970.1">
    <property type="nucleotide sequence ID" value="NZ_JABVZQ010000019.1"/>
</dbReference>
<organism evidence="6 7">
    <name type="scientific">Prosthecochloris ethylica</name>
    <dbReference type="NCBI Taxonomy" id="2743976"/>
    <lineage>
        <taxon>Bacteria</taxon>
        <taxon>Pseudomonadati</taxon>
        <taxon>Chlorobiota</taxon>
        <taxon>Chlorobiia</taxon>
        <taxon>Chlorobiales</taxon>
        <taxon>Chlorobiaceae</taxon>
        <taxon>Prosthecochloris</taxon>
    </lineage>
</organism>
<evidence type="ECO:0000313" key="6">
    <source>
        <dbReference type="EMBL" id="MBF0637252.1"/>
    </source>
</evidence>
<dbReference type="Gene3D" id="3.30.2320.80">
    <property type="match status" value="1"/>
</dbReference>
<dbReference type="NCBIfam" id="TIGR00100">
    <property type="entry name" value="hypA"/>
    <property type="match status" value="1"/>
</dbReference>
<dbReference type="PIRSF" id="PIRSF004761">
    <property type="entry name" value="Hydrgn_mat_HypA"/>
    <property type="match status" value="1"/>
</dbReference>
<keyword evidence="3 5" id="KW-0479">Metal-binding</keyword>
<dbReference type="PROSITE" id="PS01249">
    <property type="entry name" value="HYPA"/>
    <property type="match status" value="1"/>
</dbReference>
<accession>A0ABR9XTQ9</accession>
<evidence type="ECO:0000256" key="3">
    <source>
        <dbReference type="ARBA" id="ARBA00022723"/>
    </source>
</evidence>
<dbReference type="PANTHER" id="PTHR34535">
    <property type="entry name" value="HYDROGENASE MATURATION FACTOR HYPA"/>
    <property type="match status" value="1"/>
</dbReference>
<evidence type="ECO:0000313" key="7">
    <source>
        <dbReference type="Proteomes" id="UP000619838"/>
    </source>
</evidence>
<evidence type="ECO:0000256" key="1">
    <source>
        <dbReference type="ARBA" id="ARBA00010748"/>
    </source>
</evidence>
<dbReference type="InterPro" id="IPR000688">
    <property type="entry name" value="HypA/HybF"/>
</dbReference>
<keyword evidence="4 5" id="KW-0862">Zinc</keyword>
<keyword evidence="2 5" id="KW-0533">Nickel</keyword>
<dbReference type="HAMAP" id="MF_00213">
    <property type="entry name" value="HypA_HybF"/>
    <property type="match status" value="1"/>
</dbReference>
<feature type="binding site" evidence="5">
    <location>
        <position position="92"/>
    </location>
    <ligand>
        <name>Zn(2+)</name>
        <dbReference type="ChEBI" id="CHEBI:29105"/>
    </ligand>
</feature>
<feature type="binding site" evidence="5">
    <location>
        <position position="76"/>
    </location>
    <ligand>
        <name>Zn(2+)</name>
        <dbReference type="ChEBI" id="CHEBI:29105"/>
    </ligand>
</feature>
<comment type="function">
    <text evidence="5">Involved in the maturation of [NiFe] hydrogenases. Required for nickel insertion into the metal center of the hydrogenase.</text>
</comment>
<dbReference type="PANTHER" id="PTHR34535:SF3">
    <property type="entry name" value="HYDROGENASE MATURATION FACTOR HYPA"/>
    <property type="match status" value="1"/>
</dbReference>
<comment type="similarity">
    <text evidence="1 5">Belongs to the HypA/HybF family.</text>
</comment>
<name>A0ABR9XTQ9_9CHLB</name>
<feature type="binding site" evidence="5">
    <location>
        <position position="89"/>
    </location>
    <ligand>
        <name>Zn(2+)</name>
        <dbReference type="ChEBI" id="CHEBI:29105"/>
    </ligand>
</feature>
<feature type="binding site" evidence="5">
    <location>
        <position position="73"/>
    </location>
    <ligand>
        <name>Zn(2+)</name>
        <dbReference type="ChEBI" id="CHEBI:29105"/>
    </ligand>
</feature>
<dbReference type="EMBL" id="JADGII010000015">
    <property type="protein sequence ID" value="MBF0637252.1"/>
    <property type="molecule type" value="Genomic_DNA"/>
</dbReference>
<evidence type="ECO:0000256" key="4">
    <source>
        <dbReference type="ARBA" id="ARBA00022833"/>
    </source>
</evidence>
<evidence type="ECO:0000256" key="5">
    <source>
        <dbReference type="HAMAP-Rule" id="MF_00213"/>
    </source>
</evidence>
<dbReference type="Pfam" id="PF01155">
    <property type="entry name" value="HypA"/>
    <property type="match status" value="1"/>
</dbReference>